<dbReference type="Proteomes" id="UP000005239">
    <property type="component" value="Unassembled WGS sequence"/>
</dbReference>
<accession>A0A8R1U6C8</accession>
<evidence type="ECO:0000256" key="2">
    <source>
        <dbReference type="SAM" id="SignalP"/>
    </source>
</evidence>
<dbReference type="AlphaFoldDB" id="A0A2A6BRU4"/>
<feature type="compositionally biased region" description="Pro residues" evidence="1">
    <location>
        <begin position="328"/>
        <end position="337"/>
    </location>
</feature>
<feature type="compositionally biased region" description="Basic and acidic residues" evidence="1">
    <location>
        <begin position="430"/>
        <end position="441"/>
    </location>
</feature>
<proteinExistence type="predicted"/>
<keyword evidence="4" id="KW-1185">Reference proteome</keyword>
<feature type="compositionally biased region" description="Basic and acidic residues" evidence="1">
    <location>
        <begin position="392"/>
        <end position="405"/>
    </location>
</feature>
<reference evidence="3" key="2">
    <citation type="submission" date="2022-06" db="UniProtKB">
        <authorList>
            <consortium name="EnsemblMetazoa"/>
        </authorList>
    </citation>
    <scope>IDENTIFICATION</scope>
    <source>
        <strain evidence="3">PS312</strain>
    </source>
</reference>
<gene>
    <name evidence="3" type="primary">WBGene00094329</name>
</gene>
<reference evidence="4" key="1">
    <citation type="journal article" date="2008" name="Nat. Genet.">
        <title>The Pristionchus pacificus genome provides a unique perspective on nematode lifestyle and parasitism.</title>
        <authorList>
            <person name="Dieterich C."/>
            <person name="Clifton S.W."/>
            <person name="Schuster L.N."/>
            <person name="Chinwalla A."/>
            <person name="Delehaunty K."/>
            <person name="Dinkelacker I."/>
            <person name="Fulton L."/>
            <person name="Fulton R."/>
            <person name="Godfrey J."/>
            <person name="Minx P."/>
            <person name="Mitreva M."/>
            <person name="Roeseler W."/>
            <person name="Tian H."/>
            <person name="Witte H."/>
            <person name="Yang S.P."/>
            <person name="Wilson R.K."/>
            <person name="Sommer R.J."/>
        </authorList>
    </citation>
    <scope>NUCLEOTIDE SEQUENCE [LARGE SCALE GENOMIC DNA]</scope>
    <source>
        <strain evidence="4">PS312</strain>
    </source>
</reference>
<evidence type="ECO:0000256" key="1">
    <source>
        <dbReference type="SAM" id="MobiDB-lite"/>
    </source>
</evidence>
<keyword evidence="2" id="KW-0732">Signal</keyword>
<feature type="chain" id="PRO_5043960596" evidence="2">
    <location>
        <begin position="20"/>
        <end position="573"/>
    </location>
</feature>
<evidence type="ECO:0000313" key="3">
    <source>
        <dbReference type="EnsemblMetazoa" id="PPA04775.1"/>
    </source>
</evidence>
<feature type="region of interest" description="Disordered" evidence="1">
    <location>
        <begin position="235"/>
        <end position="511"/>
    </location>
</feature>
<dbReference type="PROSITE" id="PS51257">
    <property type="entry name" value="PROKAR_LIPOPROTEIN"/>
    <property type="match status" value="1"/>
</dbReference>
<protein>
    <submittedName>
        <fullName evidence="3">Uncharacterized protein</fullName>
    </submittedName>
</protein>
<evidence type="ECO:0000313" key="4">
    <source>
        <dbReference type="Proteomes" id="UP000005239"/>
    </source>
</evidence>
<feature type="compositionally biased region" description="Acidic residues" evidence="1">
    <location>
        <begin position="190"/>
        <end position="211"/>
    </location>
</feature>
<feature type="signal peptide" evidence="2">
    <location>
        <begin position="1"/>
        <end position="19"/>
    </location>
</feature>
<name>A0A2A6BRU4_PRIPA</name>
<dbReference type="EnsemblMetazoa" id="PPA04775.1">
    <property type="protein sequence ID" value="PPA04775.1"/>
    <property type="gene ID" value="WBGene00094329"/>
</dbReference>
<sequence>MKLRAILLLQLIVGCIVEAQIDFRDFAIADGLDDLDAVNVVDDNVVDKGSEEVIETTLQDSVITESGEDDSTGPGLEDVLFEGEMMPLSLTRASRSSNYFNGAIEDIFEDNYERGAHTRHVVGLNEDDSREGDIPEEYNLSYGRYDYDFGTEEESDDLVFYYDQEEEDDLIVIEGVDGRPALRRRPETSSEFEEDQDFGDELDFDDQNDEDEDGMEFQAFKWKIPKIKLPKVKLPKLPFRGGNRGGGRGSGGNRGYGKPGAGGYGGSGNRGGYGRPGTGGYGGPGNRGGYGRPGTGGYGSGGNRGKPGTNIHPPPTTHTGGSGGIKLKPPPPPPRPTPRGFHPPTRRPPPGHGQIDIDPHVTRKRAVNTGDDHDGHGKPVSRKPPPNGVGKPTRDSDHNVHDDGSGRPGSRPPTEPEGTEIDRRTRKPPPKRDPEGNDGRTRRPPPKGHGVSERGVSKKPPTVSEIQEHPTPKRPGGRRTTPAPVPECMSPRCKPGRKEIPRGPNRKPRLISRAGQKMKEVMKEIGEAVRDEAIEAFTDAVKEEIRKCVEEAFGNADHEADEKCGRFFKHITG</sequence>
<accession>A0A2A6BRU4</accession>
<organism evidence="3 4">
    <name type="scientific">Pristionchus pacificus</name>
    <name type="common">Parasitic nematode worm</name>
    <dbReference type="NCBI Taxonomy" id="54126"/>
    <lineage>
        <taxon>Eukaryota</taxon>
        <taxon>Metazoa</taxon>
        <taxon>Ecdysozoa</taxon>
        <taxon>Nematoda</taxon>
        <taxon>Chromadorea</taxon>
        <taxon>Rhabditida</taxon>
        <taxon>Rhabditina</taxon>
        <taxon>Diplogasteromorpha</taxon>
        <taxon>Diplogasteroidea</taxon>
        <taxon>Neodiplogasteridae</taxon>
        <taxon>Pristionchus</taxon>
    </lineage>
</organism>
<feature type="region of interest" description="Disordered" evidence="1">
    <location>
        <begin position="182"/>
        <end position="211"/>
    </location>
</feature>
<feature type="compositionally biased region" description="Gly residues" evidence="1">
    <location>
        <begin position="242"/>
        <end position="305"/>
    </location>
</feature>